<reference evidence="1 2" key="1">
    <citation type="journal article" date="2023" name="Plants (Basel)">
        <title>Bridging the Gap: Combining Genomics and Transcriptomics Approaches to Understand Stylosanthes scabra, an Orphan Legume from the Brazilian Caatinga.</title>
        <authorList>
            <person name="Ferreira-Neto J.R.C."/>
            <person name="da Silva M.D."/>
            <person name="Binneck E."/>
            <person name="de Melo N.F."/>
            <person name="da Silva R.H."/>
            <person name="de Melo A.L.T.M."/>
            <person name="Pandolfi V."/>
            <person name="Bustamante F.O."/>
            <person name="Brasileiro-Vidal A.C."/>
            <person name="Benko-Iseppon A.M."/>
        </authorList>
    </citation>
    <scope>NUCLEOTIDE SEQUENCE [LARGE SCALE GENOMIC DNA]</scope>
    <source>
        <tissue evidence="1">Leaves</tissue>
    </source>
</reference>
<organism evidence="1 2">
    <name type="scientific">Stylosanthes scabra</name>
    <dbReference type="NCBI Taxonomy" id="79078"/>
    <lineage>
        <taxon>Eukaryota</taxon>
        <taxon>Viridiplantae</taxon>
        <taxon>Streptophyta</taxon>
        <taxon>Embryophyta</taxon>
        <taxon>Tracheophyta</taxon>
        <taxon>Spermatophyta</taxon>
        <taxon>Magnoliopsida</taxon>
        <taxon>eudicotyledons</taxon>
        <taxon>Gunneridae</taxon>
        <taxon>Pentapetalae</taxon>
        <taxon>rosids</taxon>
        <taxon>fabids</taxon>
        <taxon>Fabales</taxon>
        <taxon>Fabaceae</taxon>
        <taxon>Papilionoideae</taxon>
        <taxon>50 kb inversion clade</taxon>
        <taxon>dalbergioids sensu lato</taxon>
        <taxon>Dalbergieae</taxon>
        <taxon>Pterocarpus clade</taxon>
        <taxon>Stylosanthes</taxon>
    </lineage>
</organism>
<keyword evidence="2" id="KW-1185">Reference proteome</keyword>
<gene>
    <name evidence="1" type="ORF">PIB30_004716</name>
</gene>
<comment type="caution">
    <text evidence="1">The sequence shown here is derived from an EMBL/GenBank/DDBJ whole genome shotgun (WGS) entry which is preliminary data.</text>
</comment>
<proteinExistence type="predicted"/>
<feature type="non-terminal residue" evidence="1">
    <location>
        <position position="1"/>
    </location>
</feature>
<evidence type="ECO:0000313" key="2">
    <source>
        <dbReference type="Proteomes" id="UP001341840"/>
    </source>
</evidence>
<dbReference type="Proteomes" id="UP001341840">
    <property type="component" value="Unassembled WGS sequence"/>
</dbReference>
<evidence type="ECO:0000313" key="1">
    <source>
        <dbReference type="EMBL" id="MED6130851.1"/>
    </source>
</evidence>
<sequence>RALDLAAGRPPRSEELLTTRSYISGEAVIPSREQFPHTSQEPPMVGTNLHRSALQVHPPPAPVLKQEIVHRSQPIKELDFKVHVGTLAPLPGT</sequence>
<accession>A0ABU6S359</accession>
<protein>
    <submittedName>
        <fullName evidence="1">Uncharacterized protein</fullName>
    </submittedName>
</protein>
<name>A0ABU6S359_9FABA</name>
<dbReference type="EMBL" id="JASCZI010060424">
    <property type="protein sequence ID" value="MED6130851.1"/>
    <property type="molecule type" value="Genomic_DNA"/>
</dbReference>